<dbReference type="GO" id="GO:0000184">
    <property type="term" value="P:nuclear-transcribed mRNA catabolic process, nonsense-mediated decay"/>
    <property type="evidence" value="ECO:0007669"/>
    <property type="project" value="TreeGrafter"/>
</dbReference>
<dbReference type="GO" id="GO:0005697">
    <property type="term" value="C:telomerase holoenzyme complex"/>
    <property type="evidence" value="ECO:0007669"/>
    <property type="project" value="TreeGrafter"/>
</dbReference>
<dbReference type="SUPFAM" id="SSF48452">
    <property type="entry name" value="TPR-like"/>
    <property type="match status" value="1"/>
</dbReference>
<feature type="region of interest" description="Disordered" evidence="1">
    <location>
        <begin position="894"/>
        <end position="922"/>
    </location>
</feature>
<dbReference type="SUPFAM" id="SSF88723">
    <property type="entry name" value="PIN domain-like"/>
    <property type="match status" value="1"/>
</dbReference>
<feature type="region of interest" description="Disordered" evidence="1">
    <location>
        <begin position="154"/>
        <end position="186"/>
    </location>
</feature>
<feature type="region of interest" description="Disordered" evidence="1">
    <location>
        <begin position="941"/>
        <end position="962"/>
    </location>
</feature>
<feature type="region of interest" description="Disordered" evidence="1">
    <location>
        <begin position="386"/>
        <end position="418"/>
    </location>
</feature>
<dbReference type="Proteomes" id="UP000218811">
    <property type="component" value="Unassembled WGS sequence"/>
</dbReference>
<feature type="compositionally biased region" description="Low complexity" evidence="1">
    <location>
        <begin position="51"/>
        <end position="67"/>
    </location>
</feature>
<feature type="region of interest" description="Disordered" evidence="1">
    <location>
        <begin position="206"/>
        <end position="245"/>
    </location>
</feature>
<feature type="compositionally biased region" description="Acidic residues" evidence="1">
    <location>
        <begin position="895"/>
        <end position="921"/>
    </location>
</feature>
<accession>A0A2H3J7W5</accession>
<dbReference type="STRING" id="742152.A0A2H3J7W5"/>
<dbReference type="GO" id="GO:0042162">
    <property type="term" value="F:telomeric DNA binding"/>
    <property type="evidence" value="ECO:0007669"/>
    <property type="project" value="TreeGrafter"/>
</dbReference>
<evidence type="ECO:0008006" key="6">
    <source>
        <dbReference type="Google" id="ProtNLM"/>
    </source>
</evidence>
<reference evidence="4 5" key="1">
    <citation type="journal article" date="2012" name="Science">
        <title>The Paleozoic origin of enzymatic lignin decomposition reconstructed from 31 fungal genomes.</title>
        <authorList>
            <person name="Floudas D."/>
            <person name="Binder M."/>
            <person name="Riley R."/>
            <person name="Barry K."/>
            <person name="Blanchette R.A."/>
            <person name="Henrissat B."/>
            <person name="Martinez A.T."/>
            <person name="Otillar R."/>
            <person name="Spatafora J.W."/>
            <person name="Yadav J.S."/>
            <person name="Aerts A."/>
            <person name="Benoit I."/>
            <person name="Boyd A."/>
            <person name="Carlson A."/>
            <person name="Copeland A."/>
            <person name="Coutinho P.M."/>
            <person name="de Vries R.P."/>
            <person name="Ferreira P."/>
            <person name="Findley K."/>
            <person name="Foster B."/>
            <person name="Gaskell J."/>
            <person name="Glotzer D."/>
            <person name="Gorecki P."/>
            <person name="Heitman J."/>
            <person name="Hesse C."/>
            <person name="Hori C."/>
            <person name="Igarashi K."/>
            <person name="Jurgens J.A."/>
            <person name="Kallen N."/>
            <person name="Kersten P."/>
            <person name="Kohler A."/>
            <person name="Kuees U."/>
            <person name="Kumar T.K.A."/>
            <person name="Kuo A."/>
            <person name="LaButti K."/>
            <person name="Larrondo L.F."/>
            <person name="Lindquist E."/>
            <person name="Ling A."/>
            <person name="Lombard V."/>
            <person name="Lucas S."/>
            <person name="Lundell T."/>
            <person name="Martin R."/>
            <person name="McLaughlin D.J."/>
            <person name="Morgenstern I."/>
            <person name="Morin E."/>
            <person name="Murat C."/>
            <person name="Nagy L.G."/>
            <person name="Nolan M."/>
            <person name="Ohm R.A."/>
            <person name="Patyshakuliyeva A."/>
            <person name="Rokas A."/>
            <person name="Ruiz-Duenas F.J."/>
            <person name="Sabat G."/>
            <person name="Salamov A."/>
            <person name="Samejima M."/>
            <person name="Schmutz J."/>
            <person name="Slot J.C."/>
            <person name="St John F."/>
            <person name="Stenlid J."/>
            <person name="Sun H."/>
            <person name="Sun S."/>
            <person name="Syed K."/>
            <person name="Tsang A."/>
            <person name="Wiebenga A."/>
            <person name="Young D."/>
            <person name="Pisabarro A."/>
            <person name="Eastwood D.C."/>
            <person name="Martin F."/>
            <person name="Cullen D."/>
            <person name="Grigoriev I.V."/>
            <person name="Hibbett D.S."/>
        </authorList>
    </citation>
    <scope>NUCLEOTIDE SEQUENCE [LARGE SCALE GENOMIC DNA]</scope>
    <source>
        <strain evidence="4 5">MD-104</strain>
    </source>
</reference>
<feature type="compositionally biased region" description="Low complexity" evidence="1">
    <location>
        <begin position="75"/>
        <end position="86"/>
    </location>
</feature>
<dbReference type="InterPro" id="IPR011990">
    <property type="entry name" value="TPR-like_helical_dom_sf"/>
</dbReference>
<dbReference type="InterPro" id="IPR029060">
    <property type="entry name" value="PIN-like_dom_sf"/>
</dbReference>
<feature type="compositionally biased region" description="Polar residues" evidence="1">
    <location>
        <begin position="389"/>
        <end position="398"/>
    </location>
</feature>
<dbReference type="PANTHER" id="PTHR15696:SF0">
    <property type="entry name" value="TELOMERASE-BINDING PROTEIN EST1A"/>
    <property type="match status" value="1"/>
</dbReference>
<dbReference type="InterPro" id="IPR018834">
    <property type="entry name" value="DNA/RNA-bd_Est1-type"/>
</dbReference>
<evidence type="ECO:0000259" key="3">
    <source>
        <dbReference type="Pfam" id="PF13638"/>
    </source>
</evidence>
<feature type="region of interest" description="Disordered" evidence="1">
    <location>
        <begin position="804"/>
        <end position="824"/>
    </location>
</feature>
<sequence length="1147" mass="127138">MDADADEFSRRLRISAHSPRSAHARTQAGPSASPGRLYNPNADHGRRQAFSAEPDSMSDAASSSYAPRGPVPQGPRAHPPASSRAAADSHRQLFDHRKDDPVRFSVLARPQVSPKGAPNAGRPPPTPKSSGDYVSASSTSSASYAQSTISSNFTLSTTSDSSAPSSLFDNQNSRARRSEDSASSTNAFSMQLKKLYREITALETKIQSEDRDKDREDGERDAPRVGVLVKSRNGAAPELKGDEQEKDKWRRLMQDHKDLAERVQNLLTLTLAPSVPASLRNIPAKYNLITRLWAHAFHRLLESLRRAASPPHESYVALEYLQDFIYYAYTFYTGLLEERNLADLRINWVEALGDLARYRMTASALLDNAQGASGMLTTSALATAAGTPRGTSVRSGSSGHAELPVNPPARIDDSPRLAGDVPSVGLAAAKRMELEPERERWRQIARDWYARGLAGTPGTGKLHHHLGLLSRDKDGHEEELRGMYHFIKSMIAFRPFDTSRESILQLWSPLAQKRRQAPEAGLTELFVLLHGMLFTNIQLDDFRGVLERFDEKLKIEGGSVVEERDWIMMAVANLGAVLEFGRENAVLRGISARDAAFRAGVRPADAGRVKLMAKRADDDDKKMDVDGDDAAPDARRFAAMQVSPVLSPAPAAPEVPPALKLGMQLTFSMLAHALKQPFRKASPHARSTLSPYITVVLTFLATALKEPTALAVLERAVPWAELAGFLNTIPRRCLFPEQQKELADAVPLLTSATKPLPEDWCLRGLGWVGKRVYPQGFWGREASAEERTAELDVLERVEAADQRDGVIEDGDGEDTQADARRKETERRWVRIARAGLKIAKAVDGFTYVPAPNENERGQWRIEGALAAKVAQWQEEDRREREEEERRLRGRRWDEDSMDIDDDESPVAEDFTDESGDDEADSDEVKALKARRRYLQSLLQSTARSEFSSRRQPRGPSAYKQSRSRPALPIIPGYTIIVIDTNILLSSLSMFATLVESVQWTVVVPLPVIMELDGLSANFSPLGDAAKAALEYITSHLRTHQKSMKVQTSKGNYLTNLAIRTELVDFDGDEGSWERNMDDLILRAAIWQDEHWVDRSTLLGSSASDRDTTGAAKVVLLSFDRMLRLKARSRQLCAANEQDLVSILAPGR</sequence>
<feature type="compositionally biased region" description="Acidic residues" evidence="1">
    <location>
        <begin position="807"/>
        <end position="816"/>
    </location>
</feature>
<feature type="region of interest" description="Disordered" evidence="1">
    <location>
        <begin position="1"/>
        <end position="142"/>
    </location>
</feature>
<evidence type="ECO:0000313" key="5">
    <source>
        <dbReference type="Proteomes" id="UP000218811"/>
    </source>
</evidence>
<feature type="compositionally biased region" description="Low complexity" evidence="1">
    <location>
        <begin position="129"/>
        <end position="142"/>
    </location>
</feature>
<feature type="domain" description="PIN" evidence="3">
    <location>
        <begin position="976"/>
        <end position="1134"/>
    </location>
</feature>
<dbReference type="Pfam" id="PF13638">
    <property type="entry name" value="PIN_4"/>
    <property type="match status" value="1"/>
</dbReference>
<evidence type="ECO:0000256" key="1">
    <source>
        <dbReference type="SAM" id="MobiDB-lite"/>
    </source>
</evidence>
<proteinExistence type="predicted"/>
<keyword evidence="5" id="KW-1185">Reference proteome</keyword>
<evidence type="ECO:0000313" key="4">
    <source>
        <dbReference type="EMBL" id="PCH38362.1"/>
    </source>
</evidence>
<feature type="compositionally biased region" description="Basic and acidic residues" evidence="1">
    <location>
        <begin position="206"/>
        <end position="223"/>
    </location>
</feature>
<feature type="domain" description="DNA/RNA-binding" evidence="2">
    <location>
        <begin position="455"/>
        <end position="554"/>
    </location>
</feature>
<dbReference type="Pfam" id="PF10373">
    <property type="entry name" value="EST1_DNA_bind"/>
    <property type="match status" value="1"/>
</dbReference>
<dbReference type="OMA" id="LWSHAFY"/>
<organism evidence="4 5">
    <name type="scientific">Wolfiporia cocos (strain MD-104)</name>
    <name type="common">Brown rot fungus</name>
    <dbReference type="NCBI Taxonomy" id="742152"/>
    <lineage>
        <taxon>Eukaryota</taxon>
        <taxon>Fungi</taxon>
        <taxon>Dikarya</taxon>
        <taxon>Basidiomycota</taxon>
        <taxon>Agaricomycotina</taxon>
        <taxon>Agaricomycetes</taxon>
        <taxon>Polyporales</taxon>
        <taxon>Phaeolaceae</taxon>
        <taxon>Wolfiporia</taxon>
    </lineage>
</organism>
<dbReference type="Gene3D" id="3.40.50.1010">
    <property type="entry name" value="5'-nuclease"/>
    <property type="match status" value="1"/>
</dbReference>
<gene>
    <name evidence="4" type="ORF">WOLCODRAFT_115327</name>
</gene>
<dbReference type="Gene3D" id="1.25.40.10">
    <property type="entry name" value="Tetratricopeptide repeat domain"/>
    <property type="match status" value="1"/>
</dbReference>
<dbReference type="InterPro" id="IPR045153">
    <property type="entry name" value="Est1/Ebs1-like"/>
</dbReference>
<dbReference type="OrthoDB" id="2017974at2759"/>
<dbReference type="AlphaFoldDB" id="A0A2H3J7W5"/>
<dbReference type="PANTHER" id="PTHR15696">
    <property type="entry name" value="SMG-7 SUPPRESSOR WITH MORPHOLOGICAL EFFECT ON GENITALIA PROTEIN 7"/>
    <property type="match status" value="1"/>
</dbReference>
<dbReference type="CDD" id="cd09880">
    <property type="entry name" value="PIN_Smg5-6-like"/>
    <property type="match status" value="1"/>
</dbReference>
<feature type="compositionally biased region" description="Basic and acidic residues" evidence="1">
    <location>
        <begin position="87"/>
        <end position="102"/>
    </location>
</feature>
<protein>
    <recommendedName>
        <fullName evidence="6">PIN domain-containing protein</fullName>
    </recommendedName>
</protein>
<dbReference type="EMBL" id="KB467942">
    <property type="protein sequence ID" value="PCH38362.1"/>
    <property type="molecule type" value="Genomic_DNA"/>
</dbReference>
<evidence type="ECO:0000259" key="2">
    <source>
        <dbReference type="Pfam" id="PF10373"/>
    </source>
</evidence>
<dbReference type="GO" id="GO:0004540">
    <property type="term" value="F:RNA nuclease activity"/>
    <property type="evidence" value="ECO:0007669"/>
    <property type="project" value="UniProtKB-ARBA"/>
</dbReference>
<name>A0A2H3J7W5_WOLCO</name>
<feature type="compositionally biased region" description="Low complexity" evidence="1">
    <location>
        <begin position="154"/>
        <end position="166"/>
    </location>
</feature>
<dbReference type="InterPro" id="IPR002716">
    <property type="entry name" value="PIN_dom"/>
</dbReference>
<dbReference type="GO" id="GO:0070034">
    <property type="term" value="F:telomerase RNA binding"/>
    <property type="evidence" value="ECO:0007669"/>
    <property type="project" value="TreeGrafter"/>
</dbReference>